<keyword evidence="7" id="KW-1185">Reference proteome</keyword>
<dbReference type="InParanoid" id="A5DFU4"/>
<evidence type="ECO:0000259" key="4">
    <source>
        <dbReference type="PROSITE" id="PS50003"/>
    </source>
</evidence>
<dbReference type="RefSeq" id="XP_001486474.2">
    <property type="nucleotide sequence ID" value="XM_001486424.1"/>
</dbReference>
<dbReference type="HOGENOM" id="CLU_004667_0_0_1"/>
<dbReference type="eggNOG" id="KOG4305">
    <property type="taxonomic scope" value="Eukaryota"/>
</dbReference>
<dbReference type="VEuPathDB" id="FungiDB:PGUG_02145"/>
<feature type="compositionally biased region" description="Polar residues" evidence="3">
    <location>
        <begin position="848"/>
        <end position="862"/>
    </location>
</feature>
<sequence>MPPKKSLRRKPPPDVDDLYTKQPAVPLSPPTLYSKPNNDRCGPIDQKYTHRLGYPTVDTSVSFNAGDDDSFDESIIWDSPKPMGPKELPEFLDDSEVDSSQRYLSSHQRHHERPQLPYPIEDIRLTESFDEPIDPYSRTSQIIADSLNTPSKIPRLHASDSLQRPTYDYSVESTPTTSSGMSAPQNILTPQSSSRNLGGSPTTRYDRSPSPNQVYARSPSLLYKYEETTPGSDGTDSNLWEDYEVEGGEELTLHDRTSAWSSVETDGLGSSLIQDYYYDDEFDDLYDDPDTPATNYFDYSILPDLPTPSSSPTSSHLRKSPTRRTLAKKDSQFSISRKRLEEDLPPVPLDLPRLPFSSSSLVAQHLSQCSSVWSLSSVHEWCLKLETWLHDEFISKKEFKKALIKLIVFHRRNISLDVVGRNVDQIITDFISSGAVTLVAKDGSSGPNEMGVVMQRGVAVGGVLTQLTDCYCRDRDHTIDPRSNKDISSAPKLRCYSSKCHLNNIIAQETLMRNTKLEDVVLELDWASHWKLTADDLRSLDKSTAKRQSLIFDLLRYEQTFILRGLCFVEIVAPEFLKATRVLLGANRSIVDKFHEEVIAPGWEVVRIHKEVLFQPLLRILVAEGRFIKSIDEISAIYNEWAIAVKKSLLQYMSALPMIEDLMRYEPIKRWVDVEVRKLPRVQDLQVNGPLLFISTFNSRYQQLPLQLSDIKSLYDEQDSEFIALTQAIESVKLLGAKINDMKIHADNIHALKRLKVDLLWRKDVKQVNINLSSENRRLIRRGDIQRRGELKFSTSTSHLILLDNYLFVTERSNSKAGIKYKISDSPIPIELLLFETKEKDIDKSRRNSPVQNTLQGTSPTNEAEEDASTYAFKVRFAGRKYSTFTFIARSEAERMLWINSFTEAKSNLCRRLSQSAPFELIPVDISSFSYDSAKKVTKLQVCAPADPLYDMSQKSLSLISGQGQEVGFGVSGQIQCYTSFQLGKSSFKLAGLSTGLYYADNGNRWKRIIYEDVTAISCIPELRIVILMANKMLKYYTMDSILSVYYESSNKLPCIQLSNDTVQFFEVGKHRGMIMVFYAKKKTSSSSSTNFKAVIPEIDNDGVFTGFKVFKRFYVQAECFGLSIFNTSLAVHTNKGFEVLELDKLHPRSVPDIPGTDARKIDGYSRRLTSSASSIGSNGTNHSMEVIRKHVTSSSAKPMGMFKLNNNSEFLLVYNDGAVFTNKHGKISRPGMLHFDFKAQSVMFFDNNLFLITSEVVEVWSISDFVSGSNRLIQVVTGKDVRLVGKDPYCVCAVANPLVPGMQLMFELEPKETFIG</sequence>
<feature type="compositionally biased region" description="Basic residues" evidence="3">
    <location>
        <begin position="316"/>
        <end position="326"/>
    </location>
</feature>
<dbReference type="GeneID" id="5128456"/>
<dbReference type="Pfam" id="PF23582">
    <property type="entry name" value="WHD_RGF3"/>
    <property type="match status" value="1"/>
</dbReference>
<dbReference type="FunCoup" id="A5DFU4">
    <property type="interactions" value="123"/>
</dbReference>
<evidence type="ECO:0000313" key="7">
    <source>
        <dbReference type="Proteomes" id="UP000001997"/>
    </source>
</evidence>
<dbReference type="InterPro" id="IPR035899">
    <property type="entry name" value="DBL_dom_sf"/>
</dbReference>
<dbReference type="Gene3D" id="1.20.900.10">
    <property type="entry name" value="Dbl homology (DH) domain"/>
    <property type="match status" value="1"/>
</dbReference>
<protein>
    <recommendedName>
        <fullName evidence="8">Rho1 guanine nucleotide exchange factor TUS1</fullName>
    </recommendedName>
</protein>
<keyword evidence="2" id="KW-0344">Guanine-nucleotide releasing factor</keyword>
<evidence type="ECO:0000313" key="6">
    <source>
        <dbReference type="EMBL" id="EDK38047.2"/>
    </source>
</evidence>
<organism evidence="6 7">
    <name type="scientific">Meyerozyma guilliermondii (strain ATCC 6260 / CBS 566 / DSM 6381 / JCM 1539 / NBRC 10279 / NRRL Y-324)</name>
    <name type="common">Yeast</name>
    <name type="synonym">Candida guilliermondii</name>
    <dbReference type="NCBI Taxonomy" id="294746"/>
    <lineage>
        <taxon>Eukaryota</taxon>
        <taxon>Fungi</taxon>
        <taxon>Dikarya</taxon>
        <taxon>Ascomycota</taxon>
        <taxon>Saccharomycotina</taxon>
        <taxon>Pichiomycetes</taxon>
        <taxon>Debaryomycetaceae</taxon>
        <taxon>Meyerozyma</taxon>
    </lineage>
</organism>
<feature type="region of interest" description="Disordered" evidence="3">
    <location>
        <begin position="151"/>
        <end position="218"/>
    </location>
</feature>
<evidence type="ECO:0000256" key="3">
    <source>
        <dbReference type="SAM" id="MobiDB-lite"/>
    </source>
</evidence>
<dbReference type="OrthoDB" id="660555at2759"/>
<dbReference type="InterPro" id="IPR041675">
    <property type="entry name" value="PH_5"/>
</dbReference>
<keyword evidence="1" id="KW-0597">Phosphoprotein</keyword>
<feature type="domain" description="CNH" evidence="5">
    <location>
        <begin position="972"/>
        <end position="1292"/>
    </location>
</feature>
<dbReference type="EMBL" id="CH408156">
    <property type="protein sequence ID" value="EDK38047.2"/>
    <property type="molecule type" value="Genomic_DNA"/>
</dbReference>
<dbReference type="InterPro" id="IPR052233">
    <property type="entry name" value="Rho-type_GEFs"/>
</dbReference>
<dbReference type="InterPro" id="IPR057283">
    <property type="entry name" value="RGF3_WH"/>
</dbReference>
<feature type="region of interest" description="Disordered" evidence="3">
    <location>
        <begin position="1"/>
        <end position="47"/>
    </location>
</feature>
<dbReference type="Pfam" id="PF15405">
    <property type="entry name" value="PH_5"/>
    <property type="match status" value="1"/>
</dbReference>
<feature type="compositionally biased region" description="Basic residues" evidence="3">
    <location>
        <begin position="1"/>
        <end position="10"/>
    </location>
</feature>
<dbReference type="STRING" id="294746.A5DFU4"/>
<dbReference type="Gene3D" id="2.30.29.30">
    <property type="entry name" value="Pleckstrin-homology domain (PH domain)/Phosphotyrosine-binding domain (PTB)"/>
    <property type="match status" value="1"/>
</dbReference>
<dbReference type="InterPro" id="IPR001849">
    <property type="entry name" value="PH_domain"/>
</dbReference>
<reference evidence="6 7" key="1">
    <citation type="journal article" date="2009" name="Nature">
        <title>Evolution of pathogenicity and sexual reproduction in eight Candida genomes.</title>
        <authorList>
            <person name="Butler G."/>
            <person name="Rasmussen M.D."/>
            <person name="Lin M.F."/>
            <person name="Santos M.A."/>
            <person name="Sakthikumar S."/>
            <person name="Munro C.A."/>
            <person name="Rheinbay E."/>
            <person name="Grabherr M."/>
            <person name="Forche A."/>
            <person name="Reedy J.L."/>
            <person name="Agrafioti I."/>
            <person name="Arnaud M.B."/>
            <person name="Bates S."/>
            <person name="Brown A.J."/>
            <person name="Brunke S."/>
            <person name="Costanzo M.C."/>
            <person name="Fitzpatrick D.A."/>
            <person name="de Groot P.W."/>
            <person name="Harris D."/>
            <person name="Hoyer L.L."/>
            <person name="Hube B."/>
            <person name="Klis F.M."/>
            <person name="Kodira C."/>
            <person name="Lennard N."/>
            <person name="Logue M.E."/>
            <person name="Martin R."/>
            <person name="Neiman A.M."/>
            <person name="Nikolaou E."/>
            <person name="Quail M.A."/>
            <person name="Quinn J."/>
            <person name="Santos M.C."/>
            <person name="Schmitzberger F.F."/>
            <person name="Sherlock G."/>
            <person name="Shah P."/>
            <person name="Silverstein K.A."/>
            <person name="Skrzypek M.S."/>
            <person name="Soll D."/>
            <person name="Staggs R."/>
            <person name="Stansfield I."/>
            <person name="Stumpf M.P."/>
            <person name="Sudbery P.E."/>
            <person name="Srikantha T."/>
            <person name="Zeng Q."/>
            <person name="Berman J."/>
            <person name="Berriman M."/>
            <person name="Heitman J."/>
            <person name="Gow N.A."/>
            <person name="Lorenz M.C."/>
            <person name="Birren B.W."/>
            <person name="Kellis M."/>
            <person name="Cuomo C.A."/>
        </authorList>
    </citation>
    <scope>NUCLEOTIDE SEQUENCE [LARGE SCALE GENOMIC DNA]</scope>
    <source>
        <strain evidence="7">ATCC 6260 / CBS 566 / DSM 6381 / JCM 1539 / NBRC 10279 / NRRL Y-324</strain>
    </source>
</reference>
<evidence type="ECO:0000259" key="5">
    <source>
        <dbReference type="PROSITE" id="PS50219"/>
    </source>
</evidence>
<dbReference type="InterPro" id="IPR001180">
    <property type="entry name" value="CNH_dom"/>
</dbReference>
<gene>
    <name evidence="6" type="ORF">PGUG_02145</name>
</gene>
<feature type="region of interest" description="Disordered" evidence="3">
    <location>
        <begin position="305"/>
        <end position="332"/>
    </location>
</feature>
<dbReference type="KEGG" id="pgu:PGUG_02145"/>
<evidence type="ECO:0000256" key="1">
    <source>
        <dbReference type="ARBA" id="ARBA00022553"/>
    </source>
</evidence>
<feature type="region of interest" description="Disordered" evidence="3">
    <location>
        <begin position="844"/>
        <end position="864"/>
    </location>
</feature>
<dbReference type="Pfam" id="PF00780">
    <property type="entry name" value="CNH"/>
    <property type="match status" value="1"/>
</dbReference>
<accession>A5DFU4</accession>
<dbReference type="SMART" id="SM00233">
    <property type="entry name" value="PH"/>
    <property type="match status" value="1"/>
</dbReference>
<name>A5DFU4_PICGU</name>
<dbReference type="SUPFAM" id="SSF48065">
    <property type="entry name" value="DBL homology domain (DH-domain)"/>
    <property type="match status" value="1"/>
</dbReference>
<proteinExistence type="predicted"/>
<dbReference type="OMA" id="HEIITWE"/>
<dbReference type="InterPro" id="IPR011993">
    <property type="entry name" value="PH-like_dom_sf"/>
</dbReference>
<feature type="domain" description="PH" evidence="4">
    <location>
        <begin position="778"/>
        <end position="907"/>
    </location>
</feature>
<dbReference type="SUPFAM" id="SSF50729">
    <property type="entry name" value="PH domain-like"/>
    <property type="match status" value="1"/>
</dbReference>
<dbReference type="PROSITE" id="PS50003">
    <property type="entry name" value="PH_DOMAIN"/>
    <property type="match status" value="1"/>
</dbReference>
<dbReference type="GO" id="GO:0005085">
    <property type="term" value="F:guanyl-nucleotide exchange factor activity"/>
    <property type="evidence" value="ECO:0007669"/>
    <property type="project" value="UniProtKB-KW"/>
</dbReference>
<dbReference type="PANTHER" id="PTHR46572:SF1">
    <property type="entry name" value="RHO1 GUANINE NUCLEOTIDE EXCHANGE FACTOR TUS1"/>
    <property type="match status" value="1"/>
</dbReference>
<evidence type="ECO:0000256" key="2">
    <source>
        <dbReference type="ARBA" id="ARBA00022658"/>
    </source>
</evidence>
<evidence type="ECO:0008006" key="8">
    <source>
        <dbReference type="Google" id="ProtNLM"/>
    </source>
</evidence>
<dbReference type="PANTHER" id="PTHR46572">
    <property type="entry name" value="RHO1 GDP-GTP EXCHANGE PROTEIN 1-RELATED"/>
    <property type="match status" value="1"/>
</dbReference>
<dbReference type="PROSITE" id="PS50219">
    <property type="entry name" value="CNH"/>
    <property type="match status" value="1"/>
</dbReference>
<dbReference type="Proteomes" id="UP000001997">
    <property type="component" value="Unassembled WGS sequence"/>
</dbReference>
<feature type="compositionally biased region" description="Polar residues" evidence="3">
    <location>
        <begin position="171"/>
        <end position="215"/>
    </location>
</feature>